<dbReference type="InterPro" id="IPR001656">
    <property type="entry name" value="PsdUridine_synth_TruD"/>
</dbReference>
<evidence type="ECO:0000313" key="7">
    <source>
        <dbReference type="Proteomes" id="UP000305760"/>
    </source>
</evidence>
<evidence type="ECO:0000256" key="3">
    <source>
        <dbReference type="ARBA" id="ARBA00023235"/>
    </source>
</evidence>
<comment type="caution">
    <text evidence="6">The sequence shown here is derived from an EMBL/GenBank/DDBJ whole genome shotgun (WGS) entry which is preliminary data.</text>
</comment>
<gene>
    <name evidence="4 6" type="primary">truD</name>
    <name evidence="6" type="ORF">E1B00_05365</name>
</gene>
<dbReference type="GO" id="GO:0160150">
    <property type="term" value="F:tRNA pseudouridine(13) synthase activity"/>
    <property type="evidence" value="ECO:0007669"/>
    <property type="project" value="UniProtKB-EC"/>
</dbReference>
<dbReference type="GO" id="GO:0031119">
    <property type="term" value="P:tRNA pseudouridine synthesis"/>
    <property type="evidence" value="ECO:0007669"/>
    <property type="project" value="UniProtKB-UniRule"/>
</dbReference>
<comment type="function">
    <text evidence="4">Responsible for synthesis of pseudouridine from uracil-13 in transfer RNAs.</text>
</comment>
<keyword evidence="7" id="KW-1185">Reference proteome</keyword>
<dbReference type="GO" id="GO:0003723">
    <property type="term" value="F:RNA binding"/>
    <property type="evidence" value="ECO:0007669"/>
    <property type="project" value="InterPro"/>
</dbReference>
<dbReference type="RefSeq" id="WP_139446387.1">
    <property type="nucleotide sequence ID" value="NZ_SMDR01000001.1"/>
</dbReference>
<accession>A0A5C4RWL1</accession>
<evidence type="ECO:0000256" key="1">
    <source>
        <dbReference type="ARBA" id="ARBA00007953"/>
    </source>
</evidence>
<dbReference type="GO" id="GO:0005829">
    <property type="term" value="C:cytosol"/>
    <property type="evidence" value="ECO:0007669"/>
    <property type="project" value="TreeGrafter"/>
</dbReference>
<evidence type="ECO:0000256" key="2">
    <source>
        <dbReference type="ARBA" id="ARBA00022694"/>
    </source>
</evidence>
<evidence type="ECO:0000313" key="6">
    <source>
        <dbReference type="EMBL" id="TNJ35191.1"/>
    </source>
</evidence>
<reference evidence="6 7" key="1">
    <citation type="submission" date="2019-03" db="EMBL/GenBank/DDBJ databases">
        <title>Arenimonas daejeonensis sp. nov., isolated from compost.</title>
        <authorList>
            <person name="Jeon C.O."/>
        </authorList>
    </citation>
    <scope>NUCLEOTIDE SEQUENCE [LARGE SCALE GENOMIC DNA]</scope>
    <source>
        <strain evidence="6 7">R29</strain>
    </source>
</reference>
<comment type="catalytic activity">
    <reaction evidence="4">
        <text>uridine(13) in tRNA = pseudouridine(13) in tRNA</text>
        <dbReference type="Rhea" id="RHEA:42540"/>
        <dbReference type="Rhea" id="RHEA-COMP:10105"/>
        <dbReference type="Rhea" id="RHEA-COMP:10106"/>
        <dbReference type="ChEBI" id="CHEBI:65314"/>
        <dbReference type="ChEBI" id="CHEBI:65315"/>
        <dbReference type="EC" id="5.4.99.27"/>
    </reaction>
</comment>
<dbReference type="PANTHER" id="PTHR47811:SF1">
    <property type="entry name" value="TRNA PSEUDOURIDINE SYNTHASE D"/>
    <property type="match status" value="1"/>
</dbReference>
<dbReference type="PROSITE" id="PS50984">
    <property type="entry name" value="TRUD"/>
    <property type="match status" value="1"/>
</dbReference>
<dbReference type="PROSITE" id="PS01268">
    <property type="entry name" value="UPF0024"/>
    <property type="match status" value="1"/>
</dbReference>
<name>A0A5C4RWL1_9GAMM</name>
<dbReference type="EMBL" id="SMDR01000001">
    <property type="protein sequence ID" value="TNJ35191.1"/>
    <property type="molecule type" value="Genomic_DNA"/>
</dbReference>
<dbReference type="Proteomes" id="UP000305760">
    <property type="component" value="Unassembled WGS sequence"/>
</dbReference>
<dbReference type="InterPro" id="IPR050170">
    <property type="entry name" value="TruD_pseudoU_synthase"/>
</dbReference>
<dbReference type="InterPro" id="IPR043165">
    <property type="entry name" value="TruD_insert_sf"/>
</dbReference>
<keyword evidence="2 4" id="KW-0819">tRNA processing</keyword>
<dbReference type="InterPro" id="IPR020119">
    <property type="entry name" value="PsdUridine_synth_TruD_CS"/>
</dbReference>
<evidence type="ECO:0000256" key="4">
    <source>
        <dbReference type="HAMAP-Rule" id="MF_01082"/>
    </source>
</evidence>
<protein>
    <recommendedName>
        <fullName evidence="4">tRNA pseudouridine synthase D</fullName>
        <ecNumber evidence="4">5.4.99.27</ecNumber>
    </recommendedName>
    <alternativeName>
        <fullName evidence="4">tRNA pseudouridine(13) synthase</fullName>
    </alternativeName>
    <alternativeName>
        <fullName evidence="4">tRNA pseudouridylate synthase D</fullName>
    </alternativeName>
    <alternativeName>
        <fullName evidence="4">tRNA-uridine isomerase D</fullName>
    </alternativeName>
</protein>
<dbReference type="OrthoDB" id="1550679at2"/>
<dbReference type="NCBIfam" id="NF002153">
    <property type="entry name" value="PRK00984.1-2"/>
    <property type="match status" value="1"/>
</dbReference>
<proteinExistence type="inferred from homology"/>
<dbReference type="AlphaFoldDB" id="A0A5C4RWL1"/>
<organism evidence="6 7">
    <name type="scientific">Arenimonas terrae</name>
    <dbReference type="NCBI Taxonomy" id="2546226"/>
    <lineage>
        <taxon>Bacteria</taxon>
        <taxon>Pseudomonadati</taxon>
        <taxon>Pseudomonadota</taxon>
        <taxon>Gammaproteobacteria</taxon>
        <taxon>Lysobacterales</taxon>
        <taxon>Lysobacteraceae</taxon>
        <taxon>Arenimonas</taxon>
    </lineage>
</organism>
<dbReference type="Gene3D" id="3.30.2350.20">
    <property type="entry name" value="TruD, catalytic domain"/>
    <property type="match status" value="1"/>
</dbReference>
<dbReference type="SUPFAM" id="SSF55120">
    <property type="entry name" value="Pseudouridine synthase"/>
    <property type="match status" value="1"/>
</dbReference>
<keyword evidence="3 4" id="KW-0413">Isomerase</keyword>
<dbReference type="Gene3D" id="3.30.2340.10">
    <property type="entry name" value="TruD, insertion domain"/>
    <property type="match status" value="1"/>
</dbReference>
<dbReference type="InterPro" id="IPR011760">
    <property type="entry name" value="PsdUridine_synth_TruD_insert"/>
</dbReference>
<dbReference type="PANTHER" id="PTHR47811">
    <property type="entry name" value="TRNA PSEUDOURIDINE SYNTHASE D"/>
    <property type="match status" value="1"/>
</dbReference>
<feature type="domain" description="TRUD" evidence="5">
    <location>
        <begin position="153"/>
        <end position="298"/>
    </location>
</feature>
<feature type="active site" description="Nucleophile" evidence="4">
    <location>
        <position position="77"/>
    </location>
</feature>
<dbReference type="EC" id="5.4.99.27" evidence="4"/>
<dbReference type="Pfam" id="PF01142">
    <property type="entry name" value="TruD"/>
    <property type="match status" value="2"/>
</dbReference>
<evidence type="ECO:0000259" key="5">
    <source>
        <dbReference type="PROSITE" id="PS50984"/>
    </source>
</evidence>
<dbReference type="InterPro" id="IPR020103">
    <property type="entry name" value="PsdUridine_synth_cat_dom_sf"/>
</dbReference>
<comment type="similarity">
    <text evidence="1 4">Belongs to the pseudouridine synthase TruD family.</text>
</comment>
<dbReference type="CDD" id="cd02575">
    <property type="entry name" value="PseudoU_synth_EcTruD"/>
    <property type="match status" value="1"/>
</dbReference>
<dbReference type="InterPro" id="IPR042214">
    <property type="entry name" value="TruD_catalytic"/>
</dbReference>
<sequence>MSGRPRAFGPPALQAVFRSRPEDFQVEEVDGFEPAGQGEHLLLTVEKRGMNTAHAAKRIARWAGIPEMGVGYAGMKDRHAVTRQRFSVHFPKRVAPDLDGLVSDDLRVLGSVWHNRKLPRGALKGNRFVLVLRELEGERAAVEQRLQAIAGSGLPNFFGDQRFGRDGDNVESARRMFAGQRVHRDQRSIYLSAARSELFNAVLSARVADGSWAAGAEGEVWMLDGSQSVFGPEPVSPALAERVARQDIHATGPMWGLGELRPTGAVRALELTAVEPFADLRAGLEAAGLKQERRALRVRVDGLAWTWPESGCLQLEFGLPPGAYATGLLAELGEVREARPE</sequence>
<dbReference type="HAMAP" id="MF_01082">
    <property type="entry name" value="TruD"/>
    <property type="match status" value="1"/>
</dbReference>